<comment type="caution">
    <text evidence="2">The sequence shown here is derived from an EMBL/GenBank/DDBJ whole genome shotgun (WGS) entry which is preliminary data.</text>
</comment>
<accession>A0AAV0CE91</accession>
<evidence type="ECO:0000313" key="3">
    <source>
        <dbReference type="Proteomes" id="UP001152523"/>
    </source>
</evidence>
<keyword evidence="3" id="KW-1185">Reference proteome</keyword>
<dbReference type="AlphaFoldDB" id="A0AAV0CE91"/>
<dbReference type="Proteomes" id="UP001152523">
    <property type="component" value="Unassembled WGS sequence"/>
</dbReference>
<dbReference type="PANTHER" id="PTHR10775">
    <property type="entry name" value="OS08G0208400 PROTEIN"/>
    <property type="match status" value="1"/>
</dbReference>
<dbReference type="EMBL" id="CAMAPF010000028">
    <property type="protein sequence ID" value="CAH9075260.1"/>
    <property type="molecule type" value="Genomic_DNA"/>
</dbReference>
<sequence>MQEPKKEPYGYCHAHKWTKRSIFWKLPYWKEFLIHHNLDVMHTEKNIFDNIFNTVMDFKGKIKDGLASRKDMTMLCDGPELSVDLEQTKNEIPKAVYQVTKAQKESILEWFVSLKFPDGYCSNLSRCVDMNKLTTTSSMKTHDAHVIMQILLPIAL</sequence>
<name>A0AAV0CE91_9ASTE</name>
<gene>
    <name evidence="1" type="ORF">CEPIT_LOCUS5292</name>
    <name evidence="2" type="ORF">CEPIT_LOCUS5294</name>
</gene>
<organism evidence="2 3">
    <name type="scientific">Cuscuta epithymum</name>
    <dbReference type="NCBI Taxonomy" id="186058"/>
    <lineage>
        <taxon>Eukaryota</taxon>
        <taxon>Viridiplantae</taxon>
        <taxon>Streptophyta</taxon>
        <taxon>Embryophyta</taxon>
        <taxon>Tracheophyta</taxon>
        <taxon>Spermatophyta</taxon>
        <taxon>Magnoliopsida</taxon>
        <taxon>eudicotyledons</taxon>
        <taxon>Gunneridae</taxon>
        <taxon>Pentapetalae</taxon>
        <taxon>asterids</taxon>
        <taxon>lamiids</taxon>
        <taxon>Solanales</taxon>
        <taxon>Convolvulaceae</taxon>
        <taxon>Cuscuteae</taxon>
        <taxon>Cuscuta</taxon>
        <taxon>Cuscuta subgen. Cuscuta</taxon>
    </lineage>
</organism>
<evidence type="ECO:0000313" key="1">
    <source>
        <dbReference type="EMBL" id="CAH9075256.1"/>
    </source>
</evidence>
<reference evidence="2" key="1">
    <citation type="submission" date="2022-07" db="EMBL/GenBank/DDBJ databases">
        <authorList>
            <person name="Macas J."/>
            <person name="Novak P."/>
            <person name="Neumann P."/>
        </authorList>
    </citation>
    <scope>NUCLEOTIDE SEQUENCE</scope>
</reference>
<dbReference type="EMBL" id="CAMAPF010000028">
    <property type="protein sequence ID" value="CAH9075256.1"/>
    <property type="molecule type" value="Genomic_DNA"/>
</dbReference>
<dbReference type="PANTHER" id="PTHR10775:SF182">
    <property type="entry name" value="TRANSPOSON, EN_SPM-LIKE, TRANSPOSASE-ASSOCIATED DOMAIN PROTEIN-RELATED"/>
    <property type="match status" value="1"/>
</dbReference>
<protein>
    <submittedName>
        <fullName evidence="2">Uncharacterized protein</fullName>
    </submittedName>
</protein>
<proteinExistence type="predicted"/>
<evidence type="ECO:0000313" key="2">
    <source>
        <dbReference type="EMBL" id="CAH9075260.1"/>
    </source>
</evidence>